<evidence type="ECO:0000313" key="3">
    <source>
        <dbReference type="Proteomes" id="UP000242700"/>
    </source>
</evidence>
<dbReference type="OrthoDB" id="9775804at2"/>
<proteinExistence type="predicted"/>
<dbReference type="Pfam" id="PF13673">
    <property type="entry name" value="Acetyltransf_10"/>
    <property type="match status" value="1"/>
</dbReference>
<dbReference type="InterPro" id="IPR016181">
    <property type="entry name" value="Acyl_CoA_acyltransferase"/>
</dbReference>
<evidence type="ECO:0000259" key="1">
    <source>
        <dbReference type="PROSITE" id="PS51186"/>
    </source>
</evidence>
<gene>
    <name evidence="2" type="ORF">SAMN05216187_104161</name>
</gene>
<dbReference type="Proteomes" id="UP000242700">
    <property type="component" value="Unassembled WGS sequence"/>
</dbReference>
<evidence type="ECO:0000313" key="2">
    <source>
        <dbReference type="EMBL" id="SDK04341.1"/>
    </source>
</evidence>
<name>A0A1G8YNJ8_9STAP</name>
<dbReference type="InterPro" id="IPR000182">
    <property type="entry name" value="GNAT_dom"/>
</dbReference>
<dbReference type="GO" id="GO:0016747">
    <property type="term" value="F:acyltransferase activity, transferring groups other than amino-acyl groups"/>
    <property type="evidence" value="ECO:0007669"/>
    <property type="project" value="InterPro"/>
</dbReference>
<dbReference type="PROSITE" id="PS51186">
    <property type="entry name" value="GNAT"/>
    <property type="match status" value="1"/>
</dbReference>
<dbReference type="RefSeq" id="WP_092596513.1">
    <property type="nucleotide sequence ID" value="NZ_FNFI01000004.1"/>
</dbReference>
<sequence length="140" mass="15833">MVTISTEKNISIEDVRGLYDSGDSALYNNNEQLLSNILSSDFCITAWSENTLVGIIRSGGDGNNKQYISEIVMHADHPSQGVGSRLLDTYLSETADVKKIYIVSHEYFRTSFSKTWLNYKGFNLIAENDDIIVYLLDREH</sequence>
<dbReference type="AlphaFoldDB" id="A0A1G8YNJ8"/>
<dbReference type="STRING" id="586411.SAMN05216187_104161"/>
<organism evidence="2 3">
    <name type="scientific">Jeotgalicoccus aerolatus</name>
    <dbReference type="NCBI Taxonomy" id="709510"/>
    <lineage>
        <taxon>Bacteria</taxon>
        <taxon>Bacillati</taxon>
        <taxon>Bacillota</taxon>
        <taxon>Bacilli</taxon>
        <taxon>Bacillales</taxon>
        <taxon>Staphylococcaceae</taxon>
        <taxon>Jeotgalicoccus</taxon>
    </lineage>
</organism>
<feature type="domain" description="N-acetyltransferase" evidence="1">
    <location>
        <begin position="2"/>
        <end position="139"/>
    </location>
</feature>
<dbReference type="Gene3D" id="3.40.630.30">
    <property type="match status" value="1"/>
</dbReference>
<keyword evidence="2" id="KW-0808">Transferase</keyword>
<reference evidence="3" key="1">
    <citation type="submission" date="2016-10" db="EMBL/GenBank/DDBJ databases">
        <authorList>
            <person name="Varghese N."/>
            <person name="Submissions S."/>
        </authorList>
    </citation>
    <scope>NUCLEOTIDE SEQUENCE [LARGE SCALE GENOMIC DNA]</scope>
    <source>
        <strain evidence="3">CGMCC 1.8911</strain>
    </source>
</reference>
<dbReference type="SUPFAM" id="SSF55729">
    <property type="entry name" value="Acyl-CoA N-acyltransferases (Nat)"/>
    <property type="match status" value="1"/>
</dbReference>
<protein>
    <submittedName>
        <fullName evidence="2">Acetyltransferase (GNAT) domain-containing protein</fullName>
    </submittedName>
</protein>
<accession>A0A1G8YNJ8</accession>
<dbReference type="EMBL" id="FNFI01000004">
    <property type="protein sequence ID" value="SDK04341.1"/>
    <property type="molecule type" value="Genomic_DNA"/>
</dbReference>
<dbReference type="CDD" id="cd04301">
    <property type="entry name" value="NAT_SF"/>
    <property type="match status" value="1"/>
</dbReference>